<proteinExistence type="predicted"/>
<organism evidence="2 3">
    <name type="scientific">Frigidibacter mobilis</name>
    <dbReference type="NCBI Taxonomy" id="1335048"/>
    <lineage>
        <taxon>Bacteria</taxon>
        <taxon>Pseudomonadati</taxon>
        <taxon>Pseudomonadota</taxon>
        <taxon>Alphaproteobacteria</taxon>
        <taxon>Rhodobacterales</taxon>
        <taxon>Paracoccaceae</taxon>
        <taxon>Frigidibacter</taxon>
    </lineage>
</organism>
<evidence type="ECO:0000256" key="1">
    <source>
        <dbReference type="SAM" id="MobiDB-lite"/>
    </source>
</evidence>
<gene>
    <name evidence="2" type="ORF">AKL17_2p0009</name>
</gene>
<reference evidence="2 3" key="1">
    <citation type="submission" date="2015-09" db="EMBL/GenBank/DDBJ databases">
        <title>Complete genome sequence of Defluviimonas alba cai42t isolated from an oilfield in Xinjiang.</title>
        <authorList>
            <person name="Geng S."/>
            <person name="Pan X."/>
            <person name="Wu X."/>
        </authorList>
    </citation>
    <scope>NUCLEOTIDE SEQUENCE [LARGE SCALE GENOMIC DNA]</scope>
    <source>
        <strain evidence="3">cai42</strain>
        <plasmid evidence="3">cai42_Plasmidb</plasmid>
    </source>
</reference>
<keyword evidence="3" id="KW-1185">Reference proteome</keyword>
<dbReference type="Proteomes" id="UP000076128">
    <property type="component" value="Plasmid pcai42B"/>
</dbReference>
<evidence type="ECO:0000313" key="3">
    <source>
        <dbReference type="Proteomes" id="UP000076128"/>
    </source>
</evidence>
<protein>
    <submittedName>
        <fullName evidence="2">Uncharacterized protein</fullName>
    </submittedName>
</protein>
<sequence length="114" mass="11870">MNILKVFSIIFRLKRPKLHTDGKRDYWMLRGKLHCEGSPPCAGCPAATRTAPRNGIATDSATARMALPSCAPAAKSSGFLKAGCTVTAAPPSNGRTAPKSGISTASGTARMGRP</sequence>
<evidence type="ECO:0000313" key="2">
    <source>
        <dbReference type="EMBL" id="AMY72131.1"/>
    </source>
</evidence>
<name>A0A159Z9A3_9RHOB</name>
<dbReference type="EMBL" id="CP012663">
    <property type="protein sequence ID" value="AMY72131.1"/>
    <property type="molecule type" value="Genomic_DNA"/>
</dbReference>
<dbReference type="AlphaFoldDB" id="A0A159Z9A3"/>
<geneLocation type="plasmid" evidence="3">
    <name>cai42_Plasmidb</name>
</geneLocation>
<keyword evidence="2" id="KW-0614">Plasmid</keyword>
<feature type="region of interest" description="Disordered" evidence="1">
    <location>
        <begin position="89"/>
        <end position="114"/>
    </location>
</feature>
<dbReference type="KEGG" id="daa:AKL17_2p0009"/>
<accession>A0A159Z9A3</accession>